<evidence type="ECO:0000256" key="2">
    <source>
        <dbReference type="SAM" id="Coils"/>
    </source>
</evidence>
<dbReference type="Pfam" id="PF21771">
    <property type="entry name" value="CFAP58_CC"/>
    <property type="match status" value="1"/>
</dbReference>
<evidence type="ECO:0000256" key="1">
    <source>
        <dbReference type="ARBA" id="ARBA00023054"/>
    </source>
</evidence>
<dbReference type="Proteomes" id="UP000193411">
    <property type="component" value="Unassembled WGS sequence"/>
</dbReference>
<feature type="region of interest" description="Disordered" evidence="3">
    <location>
        <begin position="1"/>
        <end position="74"/>
    </location>
</feature>
<reference evidence="5 6" key="1">
    <citation type="submission" date="2016-07" db="EMBL/GenBank/DDBJ databases">
        <title>Pervasive Adenine N6-methylation of Active Genes in Fungi.</title>
        <authorList>
            <consortium name="DOE Joint Genome Institute"/>
            <person name="Mondo S.J."/>
            <person name="Dannebaum R.O."/>
            <person name="Kuo R.C."/>
            <person name="Labutti K."/>
            <person name="Haridas S."/>
            <person name="Kuo A."/>
            <person name="Salamov A."/>
            <person name="Ahrendt S.R."/>
            <person name="Lipzen A."/>
            <person name="Sullivan W."/>
            <person name="Andreopoulos W.B."/>
            <person name="Clum A."/>
            <person name="Lindquist E."/>
            <person name="Daum C."/>
            <person name="Ramamoorthy G.K."/>
            <person name="Gryganskyi A."/>
            <person name="Culley D."/>
            <person name="Magnuson J.K."/>
            <person name="James T.Y."/>
            <person name="O'Malley M.A."/>
            <person name="Stajich J.E."/>
            <person name="Spatafora J.W."/>
            <person name="Visel A."/>
            <person name="Grigoriev I.V."/>
        </authorList>
    </citation>
    <scope>NUCLEOTIDE SEQUENCE [LARGE SCALE GENOMIC DNA]</scope>
    <source>
        <strain evidence="5 6">PL171</strain>
    </source>
</reference>
<dbReference type="PANTHER" id="PTHR32083">
    <property type="entry name" value="CILIA AND FLAGELLA-ASSOCIATED PROTEIN 58-RELATED"/>
    <property type="match status" value="1"/>
</dbReference>
<keyword evidence="6" id="KW-1185">Reference proteome</keyword>
<name>A0A1Y2HYC2_9FUNG</name>
<gene>
    <name evidence="5" type="ORF">BCR44DRAFT_1482746</name>
</gene>
<protein>
    <recommendedName>
        <fullName evidence="4">Cilia- and flagella-associated protein 58 central coiled coil domain-containing protein</fullName>
    </recommendedName>
</protein>
<dbReference type="GO" id="GO:0005856">
    <property type="term" value="C:cytoskeleton"/>
    <property type="evidence" value="ECO:0007669"/>
    <property type="project" value="TreeGrafter"/>
</dbReference>
<accession>A0A1Y2HYC2</accession>
<evidence type="ECO:0000256" key="3">
    <source>
        <dbReference type="SAM" id="MobiDB-lite"/>
    </source>
</evidence>
<dbReference type="InterPro" id="IPR049270">
    <property type="entry name" value="CFAP58_CC"/>
</dbReference>
<proteinExistence type="predicted"/>
<feature type="compositionally biased region" description="Low complexity" evidence="3">
    <location>
        <begin position="41"/>
        <end position="65"/>
    </location>
</feature>
<dbReference type="EMBL" id="MCFL01000005">
    <property type="protein sequence ID" value="ORZ39499.1"/>
    <property type="molecule type" value="Genomic_DNA"/>
</dbReference>
<sequence length="991" mass="113406">MSYRDQQLDSEPATISGRRRYGRSPPVPATADAAALNRPLSSATPPSATQATEASSSAAAATTTAGGLTIPPVPGLEEKQHIESLLAAAESEFRFTIEVLRDDDILAKFRVEHEKLFRSLTRSVLTGVRMFEQYSALHRTFHENVNNAKTLGESTSHDEQTIRSLRGQIKRANEFLESSRVKEEKSKDELRQLRIEVNDLKATVAQGVGLSAAQERNINDLVKMKEEALRDLDTETEKIAHLRSRIVDITDRTRTMDAERRSLEAEVHTLKERDNLETDLREMRQVVSVKIAEVKQKQDAVARALEDIALLQNQVKSQKQMLEKIGRDHESLSIKAAKYRAECDQQVAITNALTEENNASLRDLQKKEAELAKVSDVLSKASKVRDGLQKKIRLLEAKKGDAETTMKLLKDDTNQVLATIDQLRQDVDKSKKTLEDLSRERNILSGNFSKLASDMERDQHALLLLQQTRTNLEQDRMQCERLLERKTRQLEELERDKAAYLAKSTELAEQATALQAIIKQREAEVYAHKKAVVESDTRLKYQQNLYETVQSDRNLHAKNLVDSQNEIAEMKRQLKIMTFTINGLKEEFTAKQEAFAREVADRERLDKEMETINNEIKTLKHQSELAQAYIRTQVTEENKLAQDLKEAETEKQKQEHALALVLSERDRLSAQLIKQDDELLKVYDAIKASQFALLRSQKHYLAKRKQKQALERRVREQAKERRLLDLATQDYDFLKKAVCQLKAELLEEQSHIKVLADEIKNPVNIHRWRKLEGSDPGQLETIQLVHSLQRTLIARAAEDAAKEAEIHEREQTYLQLKEIHSRQVGPEAHEQVAELDTVLADKMAKHKHMQTEVEMYRAQINEYKYKMSGLERQLAELKALYFERKRLDEAEAKKKKQASTSPQHKHKHKHKVVAGAKRVMGDSEFNAVLDACGSKDNYTTRSTAPSFPLCQSKVLFLTSYWNRSRPIATIHLVANGLARALHLLRRWRKCS</sequence>
<organism evidence="5 6">
    <name type="scientific">Catenaria anguillulae PL171</name>
    <dbReference type="NCBI Taxonomy" id="765915"/>
    <lineage>
        <taxon>Eukaryota</taxon>
        <taxon>Fungi</taxon>
        <taxon>Fungi incertae sedis</taxon>
        <taxon>Blastocladiomycota</taxon>
        <taxon>Blastocladiomycetes</taxon>
        <taxon>Blastocladiales</taxon>
        <taxon>Catenariaceae</taxon>
        <taxon>Catenaria</taxon>
    </lineage>
</organism>
<dbReference type="AlphaFoldDB" id="A0A1Y2HYC2"/>
<dbReference type="OrthoDB" id="264785at2759"/>
<feature type="coiled-coil region" evidence="2">
    <location>
        <begin position="853"/>
        <end position="880"/>
    </location>
</feature>
<feature type="region of interest" description="Disordered" evidence="3">
    <location>
        <begin position="892"/>
        <end position="911"/>
    </location>
</feature>
<evidence type="ECO:0000259" key="4">
    <source>
        <dbReference type="Pfam" id="PF21771"/>
    </source>
</evidence>
<feature type="domain" description="Cilia- and flagella-associated protein 58 central coiled coil" evidence="4">
    <location>
        <begin position="427"/>
        <end position="721"/>
    </location>
</feature>
<dbReference type="PANTHER" id="PTHR32083:SF0">
    <property type="entry name" value="CILIA AND FLAGELLA-ASSOCIATED PROTEIN 58"/>
    <property type="match status" value="1"/>
</dbReference>
<feature type="compositionally biased region" description="Basic residues" evidence="3">
    <location>
        <begin position="893"/>
        <end position="911"/>
    </location>
</feature>
<dbReference type="STRING" id="765915.A0A1Y2HYC2"/>
<comment type="caution">
    <text evidence="5">The sequence shown here is derived from an EMBL/GenBank/DDBJ whole genome shotgun (WGS) entry which is preliminary data.</text>
</comment>
<feature type="coiled-coil region" evidence="2">
    <location>
        <begin position="176"/>
        <end position="510"/>
    </location>
</feature>
<evidence type="ECO:0000313" key="5">
    <source>
        <dbReference type="EMBL" id="ORZ39499.1"/>
    </source>
</evidence>
<keyword evidence="1 2" id="KW-0175">Coiled coil</keyword>
<evidence type="ECO:0000313" key="6">
    <source>
        <dbReference type="Proteomes" id="UP000193411"/>
    </source>
</evidence>
<feature type="coiled-coil region" evidence="2">
    <location>
        <begin position="553"/>
        <end position="664"/>
    </location>
</feature>